<dbReference type="AlphaFoldDB" id="F9Q1D6"/>
<gene>
    <name evidence="1" type="ORF">HMPREF9950_0856</name>
</gene>
<protein>
    <submittedName>
        <fullName evidence="1">Conserved domain protein</fullName>
    </submittedName>
</protein>
<dbReference type="EMBL" id="AFUU01000003">
    <property type="protein sequence ID" value="EGV01303.1"/>
    <property type="molecule type" value="Genomic_DNA"/>
</dbReference>
<name>F9Q1D6_STROR</name>
<organism evidence="1 2">
    <name type="scientific">Streptococcus oralis SK313</name>
    <dbReference type="NCBI Taxonomy" id="1035190"/>
    <lineage>
        <taxon>Bacteria</taxon>
        <taxon>Bacillati</taxon>
        <taxon>Bacillota</taxon>
        <taxon>Bacilli</taxon>
        <taxon>Lactobacillales</taxon>
        <taxon>Streptococcaceae</taxon>
        <taxon>Streptococcus</taxon>
    </lineage>
</organism>
<comment type="caution">
    <text evidence="1">The sequence shown here is derived from an EMBL/GenBank/DDBJ whole genome shotgun (WGS) entry which is preliminary data.</text>
</comment>
<sequence length="68" mass="7862">MTSNLFEINFDKNQSKTTNELGMREMQERVYEKRASQYLLVKSPPASGKSRALMFVGLDKLHNQGIKR</sequence>
<dbReference type="PATRIC" id="fig|1035190.4.peg.402"/>
<proteinExistence type="predicted"/>
<evidence type="ECO:0000313" key="2">
    <source>
        <dbReference type="Proteomes" id="UP000005621"/>
    </source>
</evidence>
<dbReference type="Proteomes" id="UP000005621">
    <property type="component" value="Unassembled WGS sequence"/>
</dbReference>
<reference evidence="1 2" key="1">
    <citation type="submission" date="2011-07" db="EMBL/GenBank/DDBJ databases">
        <authorList>
            <person name="Harkins D.M."/>
            <person name="Madupu R."/>
            <person name="Durkin A.S."/>
            <person name="Torralba M."/>
            <person name="Methe B."/>
            <person name="Sutton G.G."/>
            <person name="Nelson K.E."/>
        </authorList>
    </citation>
    <scope>NUCLEOTIDE SEQUENCE [LARGE SCALE GENOMIC DNA]</scope>
    <source>
        <strain evidence="1 2">SK313</strain>
    </source>
</reference>
<evidence type="ECO:0000313" key="1">
    <source>
        <dbReference type="EMBL" id="EGV01303.1"/>
    </source>
</evidence>
<accession>F9Q1D6</accession>